<reference evidence="3 4" key="1">
    <citation type="submission" date="2018-07" db="EMBL/GenBank/DDBJ databases">
        <title>Genomic Encyclopedia of Type Strains, Phase IV (KMG-IV): sequencing the most valuable type-strain genomes for metagenomic binning, comparative biology and taxonomic classification.</title>
        <authorList>
            <person name="Goeker M."/>
        </authorList>
    </citation>
    <scope>NUCLEOTIDE SEQUENCE [LARGE SCALE GENOMIC DNA]</scope>
    <source>
        <strain evidence="3 4">DSM 14364</strain>
    </source>
</reference>
<proteinExistence type="predicted"/>
<feature type="transmembrane region" description="Helical" evidence="1">
    <location>
        <begin position="81"/>
        <end position="114"/>
    </location>
</feature>
<organism evidence="3 4">
    <name type="scientific">Microvirga subterranea</name>
    <dbReference type="NCBI Taxonomy" id="186651"/>
    <lineage>
        <taxon>Bacteria</taxon>
        <taxon>Pseudomonadati</taxon>
        <taxon>Pseudomonadota</taxon>
        <taxon>Alphaproteobacteria</taxon>
        <taxon>Hyphomicrobiales</taxon>
        <taxon>Methylobacteriaceae</taxon>
        <taxon>Microvirga</taxon>
    </lineage>
</organism>
<dbReference type="Proteomes" id="UP000254925">
    <property type="component" value="Unassembled WGS sequence"/>
</dbReference>
<dbReference type="EMBL" id="QQBB01000008">
    <property type="protein sequence ID" value="RDI56793.1"/>
    <property type="molecule type" value="Genomic_DNA"/>
</dbReference>
<feature type="domain" description="DUF1468" evidence="2">
    <location>
        <begin position="12"/>
        <end position="146"/>
    </location>
</feature>
<sequence length="156" mass="16331">MQHRGLKSGDLIAGGFFLLLGLGAIVGAVQLQIGTPSEPQPGFFPFLGGVGLVVLSSLLLVQDWRGQSSGGEPFVEVRRPLLATVGFVAFVVMLDPLGYVLATAALSVVLLLVLGVRLGLRSLLPAVLLSIGSYLLFDRMLDVPLPEGILGALFGH</sequence>
<protein>
    <submittedName>
        <fullName evidence="3">Putative tricarboxylic transport membrane protein</fullName>
    </submittedName>
</protein>
<evidence type="ECO:0000313" key="3">
    <source>
        <dbReference type="EMBL" id="RDI56793.1"/>
    </source>
</evidence>
<evidence type="ECO:0000259" key="2">
    <source>
        <dbReference type="Pfam" id="PF07331"/>
    </source>
</evidence>
<keyword evidence="1" id="KW-1133">Transmembrane helix</keyword>
<keyword evidence="1" id="KW-0472">Membrane</keyword>
<dbReference type="RefSeq" id="WP_114771759.1">
    <property type="nucleotide sequence ID" value="NZ_QQBB01000008.1"/>
</dbReference>
<comment type="caution">
    <text evidence="3">The sequence shown here is derived from an EMBL/GenBank/DDBJ whole genome shotgun (WGS) entry which is preliminary data.</text>
</comment>
<dbReference type="Pfam" id="PF07331">
    <property type="entry name" value="TctB"/>
    <property type="match status" value="1"/>
</dbReference>
<dbReference type="InterPro" id="IPR009936">
    <property type="entry name" value="DUF1468"/>
</dbReference>
<dbReference type="AlphaFoldDB" id="A0A370HGM9"/>
<name>A0A370HGM9_9HYPH</name>
<feature type="transmembrane region" description="Helical" evidence="1">
    <location>
        <begin position="12"/>
        <end position="31"/>
    </location>
</feature>
<feature type="transmembrane region" description="Helical" evidence="1">
    <location>
        <begin position="43"/>
        <end position="61"/>
    </location>
</feature>
<evidence type="ECO:0000313" key="4">
    <source>
        <dbReference type="Proteomes" id="UP000254925"/>
    </source>
</evidence>
<dbReference type="OrthoDB" id="5519430at2"/>
<accession>A0A370HGM9</accession>
<evidence type="ECO:0000256" key="1">
    <source>
        <dbReference type="SAM" id="Phobius"/>
    </source>
</evidence>
<keyword evidence="1" id="KW-0812">Transmembrane</keyword>
<feature type="transmembrane region" description="Helical" evidence="1">
    <location>
        <begin position="120"/>
        <end position="137"/>
    </location>
</feature>
<gene>
    <name evidence="3" type="ORF">DES45_108142</name>
</gene>
<keyword evidence="4" id="KW-1185">Reference proteome</keyword>